<dbReference type="PROSITE" id="PS50198">
    <property type="entry name" value="PPIC_PPIASE_2"/>
    <property type="match status" value="1"/>
</dbReference>
<evidence type="ECO:0000259" key="2">
    <source>
        <dbReference type="PROSITE" id="PS50198"/>
    </source>
</evidence>
<name>A0A2G6KJS4_9BACT</name>
<organism evidence="3 4">
    <name type="scientific">candidate division KSB3 bacterium</name>
    <dbReference type="NCBI Taxonomy" id="2044937"/>
    <lineage>
        <taxon>Bacteria</taxon>
        <taxon>candidate division KSB3</taxon>
    </lineage>
</organism>
<dbReference type="SUPFAM" id="SSF54534">
    <property type="entry name" value="FKBP-like"/>
    <property type="match status" value="1"/>
</dbReference>
<accession>A0A2G6KJS4</accession>
<dbReference type="InterPro" id="IPR046357">
    <property type="entry name" value="PPIase_dom_sf"/>
</dbReference>
<dbReference type="GO" id="GO:0003755">
    <property type="term" value="F:peptidyl-prolyl cis-trans isomerase activity"/>
    <property type="evidence" value="ECO:0007669"/>
    <property type="project" value="UniProtKB-KW"/>
</dbReference>
<dbReference type="Gene3D" id="3.10.50.40">
    <property type="match status" value="1"/>
</dbReference>
<keyword evidence="1" id="KW-0697">Rotamase</keyword>
<dbReference type="Pfam" id="PF13624">
    <property type="entry name" value="SurA_N_3"/>
    <property type="match status" value="1"/>
</dbReference>
<dbReference type="EMBL" id="PDSK01000030">
    <property type="protein sequence ID" value="PIE35911.1"/>
    <property type="molecule type" value="Genomic_DNA"/>
</dbReference>
<feature type="domain" description="PpiC" evidence="2">
    <location>
        <begin position="196"/>
        <end position="285"/>
    </location>
</feature>
<keyword evidence="1" id="KW-0413">Isomerase</keyword>
<dbReference type="Gene3D" id="1.10.4030.10">
    <property type="entry name" value="Porin chaperone SurA, peptide-binding domain"/>
    <property type="match status" value="1"/>
</dbReference>
<protein>
    <recommendedName>
        <fullName evidence="2">PpiC domain-containing protein</fullName>
    </recommendedName>
</protein>
<dbReference type="PANTHER" id="PTHR47245">
    <property type="entry name" value="PEPTIDYLPROLYL ISOMERASE"/>
    <property type="match status" value="1"/>
</dbReference>
<gene>
    <name evidence="3" type="ORF">CSA56_02385</name>
</gene>
<dbReference type="PANTHER" id="PTHR47245:SF2">
    <property type="entry name" value="PEPTIDYL-PROLYL CIS-TRANS ISOMERASE HP_0175-RELATED"/>
    <property type="match status" value="1"/>
</dbReference>
<dbReference type="InterPro" id="IPR050245">
    <property type="entry name" value="PrsA_foldase"/>
</dbReference>
<dbReference type="Proteomes" id="UP000230821">
    <property type="component" value="Unassembled WGS sequence"/>
</dbReference>
<evidence type="ECO:0000313" key="3">
    <source>
        <dbReference type="EMBL" id="PIE35911.1"/>
    </source>
</evidence>
<dbReference type="InterPro" id="IPR000297">
    <property type="entry name" value="PPIase_PpiC"/>
</dbReference>
<dbReference type="PROSITE" id="PS51257">
    <property type="entry name" value="PROKAR_LIPOPROTEIN"/>
    <property type="match status" value="1"/>
</dbReference>
<dbReference type="AlphaFoldDB" id="A0A2G6KJS4"/>
<dbReference type="InterPro" id="IPR027304">
    <property type="entry name" value="Trigger_fact/SurA_dom_sf"/>
</dbReference>
<proteinExistence type="predicted"/>
<comment type="caution">
    <text evidence="3">The sequence shown here is derived from an EMBL/GenBank/DDBJ whole genome shotgun (WGS) entry which is preliminary data.</text>
</comment>
<sequence>MKATVHLILGIICFGALFVGCGGSEPQKSDQNELQTASFQSTEQKAASSLPSTVVAVVNGSEIKADELRERVHTSISQIGDPSNIDEYTFIQLRENALQELIKTHLIAQKAEELHVAISEKEFHEYIQQVQQEYEGTDIRDILQEQGQVYEEWEREQRHALLLEKLVDLTTGSMITVSAEEVYQYYERHKEEYDRPDQARAYQILTYEEPVAQKALREIQDGGDFAEVARKYSESPDAGTGGDLGFFGQGVMPVEFDMVIASLEIGAVSDVIKTPYGYQIFKLVDRREAHRLSFEEAQASIIQKLKTRKQTFATDLWIAELQNHATVERNYNAIKQVK</sequence>
<evidence type="ECO:0000256" key="1">
    <source>
        <dbReference type="PROSITE-ProRule" id="PRU00278"/>
    </source>
</evidence>
<dbReference type="Pfam" id="PF13145">
    <property type="entry name" value="Rotamase_2"/>
    <property type="match status" value="1"/>
</dbReference>
<dbReference type="SUPFAM" id="SSF109998">
    <property type="entry name" value="Triger factor/SurA peptide-binding domain-like"/>
    <property type="match status" value="1"/>
</dbReference>
<evidence type="ECO:0000313" key="4">
    <source>
        <dbReference type="Proteomes" id="UP000230821"/>
    </source>
</evidence>
<reference evidence="3 4" key="1">
    <citation type="submission" date="2017-10" db="EMBL/GenBank/DDBJ databases">
        <title>Novel microbial diversity and functional potential in the marine mammal oral microbiome.</title>
        <authorList>
            <person name="Dudek N.K."/>
            <person name="Sun C.L."/>
            <person name="Burstein D."/>
            <person name="Kantor R.S."/>
            <person name="Aliaga Goltsman D.S."/>
            <person name="Bik E.M."/>
            <person name="Thomas B.C."/>
            <person name="Banfield J.F."/>
            <person name="Relman D.A."/>
        </authorList>
    </citation>
    <scope>NUCLEOTIDE SEQUENCE [LARGE SCALE GENOMIC DNA]</scope>
    <source>
        <strain evidence="3">DOLJORAL78_47_16</strain>
    </source>
</reference>